<dbReference type="EMBL" id="CP027669">
    <property type="protein sequence ID" value="AVO41034.1"/>
    <property type="molecule type" value="Genomic_DNA"/>
</dbReference>
<keyword evidence="2" id="KW-1185">Reference proteome</keyword>
<name>A0A2S0MYR6_9BURK</name>
<sequence>MTTLTHSSFIRSLTVPAVSAKPLPGLAAMLSAWRAERRRAREDRELWALAQSDARVMTELACARSRQD</sequence>
<dbReference type="Proteomes" id="UP000239326">
    <property type="component" value="Chromosome"/>
</dbReference>
<organism evidence="1 2">
    <name type="scientific">Simplicispira suum</name>
    <dbReference type="NCBI Taxonomy" id="2109915"/>
    <lineage>
        <taxon>Bacteria</taxon>
        <taxon>Pseudomonadati</taxon>
        <taxon>Pseudomonadota</taxon>
        <taxon>Betaproteobacteria</taxon>
        <taxon>Burkholderiales</taxon>
        <taxon>Comamonadaceae</taxon>
        <taxon>Simplicispira</taxon>
    </lineage>
</organism>
<reference evidence="1 2" key="1">
    <citation type="submission" date="2018-03" db="EMBL/GenBank/DDBJ databases">
        <title>Genome sequencing of Simplicispira sp.</title>
        <authorList>
            <person name="Kim S.-J."/>
            <person name="Heo J."/>
            <person name="Kwon S.-W."/>
        </authorList>
    </citation>
    <scope>NUCLEOTIDE SEQUENCE [LARGE SCALE GENOMIC DNA]</scope>
    <source>
        <strain evidence="1 2">SC1-8</strain>
    </source>
</reference>
<protein>
    <submittedName>
        <fullName evidence="1">Uncharacterized protein</fullName>
    </submittedName>
</protein>
<gene>
    <name evidence="1" type="ORF">C6571_06815</name>
</gene>
<dbReference type="KEGG" id="simp:C6571_06815"/>
<evidence type="ECO:0000313" key="2">
    <source>
        <dbReference type="Proteomes" id="UP000239326"/>
    </source>
</evidence>
<dbReference type="RefSeq" id="WP_106446020.1">
    <property type="nucleotide sequence ID" value="NZ_JACFMT010000012.1"/>
</dbReference>
<dbReference type="AlphaFoldDB" id="A0A2S0MYR6"/>
<accession>A0A2S0MYR6</accession>
<proteinExistence type="predicted"/>
<evidence type="ECO:0000313" key="1">
    <source>
        <dbReference type="EMBL" id="AVO41034.1"/>
    </source>
</evidence>